<dbReference type="GO" id="GO:0005096">
    <property type="term" value="F:GTPase activator activity"/>
    <property type="evidence" value="ECO:0007669"/>
    <property type="project" value="InterPro"/>
</dbReference>
<sequence length="221" mass="24325">MTVGNEKANSYWEAEISPNYDRVRIENFIHAKYEDKRWIPKDEKEIQEGRAIGRQQRHCDRSRHGHARNSSGSSNERVSPGAGALPHQTSQTTQPIAVAESVKQVAEVVNPPKVDIATDLFDMLSMDSPNDNGASAASVDGNSWTAFQSVEEEPAAKSGVAKANHRKCQSAFAIDDLFKDSSTLSSSVSTSSLFDKPPKDVKNDIINLFDKLLHVIFDTVP</sequence>
<name>A0A2G2XT07_CAPBA</name>
<evidence type="ECO:0000313" key="3">
    <source>
        <dbReference type="Proteomes" id="UP000224567"/>
    </source>
</evidence>
<protein>
    <submittedName>
        <fullName evidence="2">Uncharacterized protein</fullName>
    </submittedName>
</protein>
<comment type="caution">
    <text evidence="2">The sequence shown here is derived from an EMBL/GenBank/DDBJ whole genome shotgun (WGS) entry which is preliminary data.</text>
</comment>
<evidence type="ECO:0000313" key="2">
    <source>
        <dbReference type="EMBL" id="PHT60600.1"/>
    </source>
</evidence>
<feature type="compositionally biased region" description="Polar residues" evidence="1">
    <location>
        <begin position="68"/>
        <end position="77"/>
    </location>
</feature>
<keyword evidence="3" id="KW-1185">Reference proteome</keyword>
<reference evidence="3" key="2">
    <citation type="journal article" date="2017" name="J. Anim. Genet.">
        <title>Multiple reference genome sequences of hot pepper reveal the massive evolution of plant disease resistance genes by retroduplication.</title>
        <authorList>
            <person name="Kim S."/>
            <person name="Park J."/>
            <person name="Yeom S.-I."/>
            <person name="Kim Y.-M."/>
            <person name="Seo E."/>
            <person name="Kim K.-T."/>
            <person name="Kim M.-S."/>
            <person name="Lee J.M."/>
            <person name="Cheong K."/>
            <person name="Shin H.-S."/>
            <person name="Kim S.-B."/>
            <person name="Han K."/>
            <person name="Lee J."/>
            <person name="Park M."/>
            <person name="Lee H.-A."/>
            <person name="Lee H.-Y."/>
            <person name="Lee Y."/>
            <person name="Oh S."/>
            <person name="Lee J.H."/>
            <person name="Choi E."/>
            <person name="Choi E."/>
            <person name="Lee S.E."/>
            <person name="Jeon J."/>
            <person name="Kim H."/>
            <person name="Choi G."/>
            <person name="Song H."/>
            <person name="Lee J."/>
            <person name="Lee S.-C."/>
            <person name="Kwon J.-K."/>
            <person name="Lee H.-Y."/>
            <person name="Koo N."/>
            <person name="Hong Y."/>
            <person name="Kim R.W."/>
            <person name="Kang W.-H."/>
            <person name="Huh J.H."/>
            <person name="Kang B.-C."/>
            <person name="Yang T.-J."/>
            <person name="Lee Y.-H."/>
            <person name="Bennetzen J.L."/>
            <person name="Choi D."/>
        </authorList>
    </citation>
    <scope>NUCLEOTIDE SEQUENCE [LARGE SCALE GENOMIC DNA]</scope>
    <source>
        <strain evidence="3">cv. PBC81</strain>
    </source>
</reference>
<gene>
    <name evidence="2" type="ORF">CQW23_02963</name>
</gene>
<dbReference type="EMBL" id="MLFT02000001">
    <property type="protein sequence ID" value="PHT60600.1"/>
    <property type="molecule type" value="Genomic_DNA"/>
</dbReference>
<dbReference type="PANTHER" id="PTHR46419">
    <property type="entry name" value="ADP-RIBOSYLATION FACTOR GTPASE-ACTIVATING PROTEIN AGD5"/>
    <property type="match status" value="1"/>
</dbReference>
<proteinExistence type="predicted"/>
<dbReference type="InterPro" id="IPR044520">
    <property type="entry name" value="ARF_GAP_AGD5/15"/>
</dbReference>
<dbReference type="OrthoDB" id="1741872at2759"/>
<reference evidence="2 3" key="1">
    <citation type="journal article" date="2017" name="Genome Biol.">
        <title>New reference genome sequences of hot pepper reveal the massive evolution of plant disease-resistance genes by retroduplication.</title>
        <authorList>
            <person name="Kim S."/>
            <person name="Park J."/>
            <person name="Yeom S.I."/>
            <person name="Kim Y.M."/>
            <person name="Seo E."/>
            <person name="Kim K.T."/>
            <person name="Kim M.S."/>
            <person name="Lee J.M."/>
            <person name="Cheong K."/>
            <person name="Shin H.S."/>
            <person name="Kim S.B."/>
            <person name="Han K."/>
            <person name="Lee J."/>
            <person name="Park M."/>
            <person name="Lee H.A."/>
            <person name="Lee H.Y."/>
            <person name="Lee Y."/>
            <person name="Oh S."/>
            <person name="Lee J.H."/>
            <person name="Choi E."/>
            <person name="Choi E."/>
            <person name="Lee S.E."/>
            <person name="Jeon J."/>
            <person name="Kim H."/>
            <person name="Choi G."/>
            <person name="Song H."/>
            <person name="Lee J."/>
            <person name="Lee S.C."/>
            <person name="Kwon J.K."/>
            <person name="Lee H.Y."/>
            <person name="Koo N."/>
            <person name="Hong Y."/>
            <person name="Kim R.W."/>
            <person name="Kang W.H."/>
            <person name="Huh J.H."/>
            <person name="Kang B.C."/>
            <person name="Yang T.J."/>
            <person name="Lee Y.H."/>
            <person name="Bennetzen J.L."/>
            <person name="Choi D."/>
        </authorList>
    </citation>
    <scope>NUCLEOTIDE SEQUENCE [LARGE SCALE GENOMIC DNA]</scope>
    <source>
        <strain evidence="3">cv. PBC81</strain>
    </source>
</reference>
<accession>A0A2G2XT07</accession>
<dbReference type="InterPro" id="IPR038508">
    <property type="entry name" value="ArfGAP_dom_sf"/>
</dbReference>
<feature type="region of interest" description="Disordered" evidence="1">
    <location>
        <begin position="40"/>
        <end position="95"/>
    </location>
</feature>
<organism evidence="2 3">
    <name type="scientific">Capsicum baccatum</name>
    <name type="common">Peruvian pepper</name>
    <dbReference type="NCBI Taxonomy" id="33114"/>
    <lineage>
        <taxon>Eukaryota</taxon>
        <taxon>Viridiplantae</taxon>
        <taxon>Streptophyta</taxon>
        <taxon>Embryophyta</taxon>
        <taxon>Tracheophyta</taxon>
        <taxon>Spermatophyta</taxon>
        <taxon>Magnoliopsida</taxon>
        <taxon>eudicotyledons</taxon>
        <taxon>Gunneridae</taxon>
        <taxon>Pentapetalae</taxon>
        <taxon>asterids</taxon>
        <taxon>lamiids</taxon>
        <taxon>Solanales</taxon>
        <taxon>Solanaceae</taxon>
        <taxon>Solanoideae</taxon>
        <taxon>Capsiceae</taxon>
        <taxon>Capsicum</taxon>
    </lineage>
</organism>
<dbReference type="PANTHER" id="PTHR46419:SF13">
    <property type="entry name" value="ADP-RIBOSYLATION FACTOR GTPASE-ACTIVATING PROTEIN AGD5 ISOFORM X1-RELATED"/>
    <property type="match status" value="1"/>
</dbReference>
<dbReference type="AlphaFoldDB" id="A0A2G2XT07"/>
<dbReference type="Proteomes" id="UP000224567">
    <property type="component" value="Unassembled WGS sequence"/>
</dbReference>
<dbReference type="Gene3D" id="1.10.220.150">
    <property type="entry name" value="Arf GTPase activating protein"/>
    <property type="match status" value="1"/>
</dbReference>
<dbReference type="STRING" id="33114.A0A2G2XT07"/>
<evidence type="ECO:0000256" key="1">
    <source>
        <dbReference type="SAM" id="MobiDB-lite"/>
    </source>
</evidence>